<evidence type="ECO:0000313" key="3">
    <source>
        <dbReference type="Proteomes" id="UP000439903"/>
    </source>
</evidence>
<evidence type="ECO:0000256" key="1">
    <source>
        <dbReference type="SAM" id="Phobius"/>
    </source>
</evidence>
<dbReference type="AlphaFoldDB" id="A0A8H4AW63"/>
<keyword evidence="1" id="KW-1133">Transmembrane helix</keyword>
<name>A0A8H4AW63_GIGMA</name>
<comment type="caution">
    <text evidence="2">The sequence shown here is derived from an EMBL/GenBank/DDBJ whole genome shotgun (WGS) entry which is preliminary data.</text>
</comment>
<dbReference type="EMBL" id="WTPW01000177">
    <property type="protein sequence ID" value="KAF0538748.1"/>
    <property type="molecule type" value="Genomic_DNA"/>
</dbReference>
<dbReference type="OrthoDB" id="2397810at2759"/>
<sequence>MNSKNSRILMKEIPPVTYLPGEYERYCEIFATMQNKDGGQFFQYGAPLYRQSAFVHKTLKELSKKENDPKILRAAYDCCFNQHEQKNKTTTNINNVYIKTEVECSGTQNKKELNKNEPTKTTCLRNNLLRKISFFIMIFIIIGLFLYVSVI</sequence>
<feature type="transmembrane region" description="Helical" evidence="1">
    <location>
        <begin position="132"/>
        <end position="150"/>
    </location>
</feature>
<proteinExistence type="predicted"/>
<reference evidence="2 3" key="1">
    <citation type="journal article" date="2019" name="Environ. Microbiol.">
        <title>At the nexus of three kingdoms: the genome of the mycorrhizal fungus Gigaspora margarita provides insights into plant, endobacterial and fungal interactions.</title>
        <authorList>
            <person name="Venice F."/>
            <person name="Ghignone S."/>
            <person name="Salvioli di Fossalunga A."/>
            <person name="Amselem J."/>
            <person name="Novero M."/>
            <person name="Xianan X."/>
            <person name="Sedzielewska Toro K."/>
            <person name="Morin E."/>
            <person name="Lipzen A."/>
            <person name="Grigoriev I.V."/>
            <person name="Henrissat B."/>
            <person name="Martin F.M."/>
            <person name="Bonfante P."/>
        </authorList>
    </citation>
    <scope>NUCLEOTIDE SEQUENCE [LARGE SCALE GENOMIC DNA]</scope>
    <source>
        <strain evidence="2 3">BEG34</strain>
    </source>
</reference>
<protein>
    <submittedName>
        <fullName evidence="2">Uncharacterized protein</fullName>
    </submittedName>
</protein>
<keyword evidence="3" id="KW-1185">Reference proteome</keyword>
<organism evidence="2 3">
    <name type="scientific">Gigaspora margarita</name>
    <dbReference type="NCBI Taxonomy" id="4874"/>
    <lineage>
        <taxon>Eukaryota</taxon>
        <taxon>Fungi</taxon>
        <taxon>Fungi incertae sedis</taxon>
        <taxon>Mucoromycota</taxon>
        <taxon>Glomeromycotina</taxon>
        <taxon>Glomeromycetes</taxon>
        <taxon>Diversisporales</taxon>
        <taxon>Gigasporaceae</taxon>
        <taxon>Gigaspora</taxon>
    </lineage>
</organism>
<evidence type="ECO:0000313" key="2">
    <source>
        <dbReference type="EMBL" id="KAF0538748.1"/>
    </source>
</evidence>
<keyword evidence="1" id="KW-0812">Transmembrane</keyword>
<accession>A0A8H4AW63</accession>
<keyword evidence="1" id="KW-0472">Membrane</keyword>
<gene>
    <name evidence="2" type="ORF">F8M41_007516</name>
</gene>
<dbReference type="Proteomes" id="UP000439903">
    <property type="component" value="Unassembled WGS sequence"/>
</dbReference>